<evidence type="ECO:0000313" key="3">
    <source>
        <dbReference type="Proteomes" id="UP000275385"/>
    </source>
</evidence>
<evidence type="ECO:0000313" key="2">
    <source>
        <dbReference type="EMBL" id="RKU40385.1"/>
    </source>
</evidence>
<comment type="caution">
    <text evidence="2">The sequence shown here is derived from an EMBL/GenBank/DDBJ whole genome shotgun (WGS) entry which is preliminary data.</text>
</comment>
<dbReference type="OrthoDB" id="415825at2759"/>
<proteinExistence type="predicted"/>
<reference evidence="2 3" key="1">
    <citation type="submission" date="2018-08" db="EMBL/GenBank/DDBJ databases">
        <title>Draft genome of the lignicolous fungus Coniochaeta pulveracea.</title>
        <authorList>
            <person name="Borstlap C.J."/>
            <person name="De Witt R.N."/>
            <person name="Botha A."/>
            <person name="Volschenk H."/>
        </authorList>
    </citation>
    <scope>NUCLEOTIDE SEQUENCE [LARGE SCALE GENOMIC DNA]</scope>
    <source>
        <strain evidence="2 3">CAB683</strain>
    </source>
</reference>
<gene>
    <name evidence="2" type="ORF">DL546_001541</name>
</gene>
<dbReference type="Proteomes" id="UP000275385">
    <property type="component" value="Unassembled WGS sequence"/>
</dbReference>
<accession>A0A420XXJ9</accession>
<protein>
    <submittedName>
        <fullName evidence="2">Uncharacterized protein</fullName>
    </submittedName>
</protein>
<organism evidence="2 3">
    <name type="scientific">Coniochaeta pulveracea</name>
    <dbReference type="NCBI Taxonomy" id="177199"/>
    <lineage>
        <taxon>Eukaryota</taxon>
        <taxon>Fungi</taxon>
        <taxon>Dikarya</taxon>
        <taxon>Ascomycota</taxon>
        <taxon>Pezizomycotina</taxon>
        <taxon>Sordariomycetes</taxon>
        <taxon>Sordariomycetidae</taxon>
        <taxon>Coniochaetales</taxon>
        <taxon>Coniochaetaceae</taxon>
        <taxon>Coniochaeta</taxon>
    </lineage>
</organism>
<dbReference type="EMBL" id="QVQW01000107">
    <property type="protein sequence ID" value="RKU40385.1"/>
    <property type="molecule type" value="Genomic_DNA"/>
</dbReference>
<evidence type="ECO:0000256" key="1">
    <source>
        <dbReference type="SAM" id="MobiDB-lite"/>
    </source>
</evidence>
<dbReference type="STRING" id="177199.A0A420XXJ9"/>
<name>A0A420XXJ9_9PEZI</name>
<dbReference type="AlphaFoldDB" id="A0A420XXJ9"/>
<keyword evidence="3" id="KW-1185">Reference proteome</keyword>
<sequence length="344" mass="38300">MILKDWYYGDTKDTLPQLRKLRELVECRGGFTRDGVGGLVSKHAVVIGYFIAIGRETAPILEHGLFDISPVYTLHEPLPAQLNPAYNGPFAASSLYSHFTQCKSLKLHSETARILDQMRLLFETILDLAVGTFRDEVDKAKQTASEIYDHISSLHETTPDTVPPKPSLTIPPPAQAFSPSASIISSSSSSSGSSSLPQFISQSHDPRHLLLRTDPQPDFIYATVRKTAILYSRAISMRQPLSTVCSNPDFIGIWSTLWNVSLRRWHSLMGIFMWVTIAILPTGGRTQFATMIKSFLHLGSVQMGIDHWEVSIGMLQRAVRVMQWLAGDEQREGTDAEGDVRMGQ</sequence>
<feature type="region of interest" description="Disordered" evidence="1">
    <location>
        <begin position="181"/>
        <end position="200"/>
    </location>
</feature>